<evidence type="ECO:0000256" key="2">
    <source>
        <dbReference type="ARBA" id="ARBA00004922"/>
    </source>
</evidence>
<comment type="function">
    <text evidence="9 11">Required for efficient N-glycosylation. Necessary for maintaining optimal levels of dolichol-linked oligosaccharides. Hydrolyzes dolichyl pyrophosphate at a very high rate and dolichyl monophosphate at a much lower rate. Does not act on phosphatidate.</text>
</comment>
<evidence type="ECO:0000256" key="4">
    <source>
        <dbReference type="ARBA" id="ARBA00022692"/>
    </source>
</evidence>
<keyword evidence="6 11" id="KW-0256">Endoplasmic reticulum</keyword>
<organism evidence="13 14">
    <name type="scientific">Ridgeia piscesae</name>
    <name type="common">Tubeworm</name>
    <dbReference type="NCBI Taxonomy" id="27915"/>
    <lineage>
        <taxon>Eukaryota</taxon>
        <taxon>Metazoa</taxon>
        <taxon>Spiralia</taxon>
        <taxon>Lophotrochozoa</taxon>
        <taxon>Annelida</taxon>
        <taxon>Polychaeta</taxon>
        <taxon>Sedentaria</taxon>
        <taxon>Canalipalpata</taxon>
        <taxon>Sabellida</taxon>
        <taxon>Siboglinidae</taxon>
        <taxon>Ridgeia</taxon>
    </lineage>
</organism>
<protein>
    <recommendedName>
        <fullName evidence="11">Dolichyldiphosphatase</fullName>
        <ecNumber evidence="11">3.6.1.43</ecNumber>
    </recommendedName>
</protein>
<dbReference type="EC" id="3.6.1.43" evidence="11"/>
<feature type="transmembrane region" description="Helical" evidence="11">
    <location>
        <begin position="45"/>
        <end position="65"/>
    </location>
</feature>
<dbReference type="EMBL" id="JAODUO010001289">
    <property type="protein sequence ID" value="KAK2167138.1"/>
    <property type="molecule type" value="Genomic_DNA"/>
</dbReference>
<evidence type="ECO:0000313" key="14">
    <source>
        <dbReference type="Proteomes" id="UP001209878"/>
    </source>
</evidence>
<comment type="subcellular location">
    <subcellularLocation>
        <location evidence="1 11">Endoplasmic reticulum membrane</location>
        <topology evidence="1 11">Multi-pass membrane protein</topology>
    </subcellularLocation>
</comment>
<gene>
    <name evidence="13" type="ORF">NP493_1288g00011</name>
</gene>
<comment type="caution">
    <text evidence="13">The sequence shown here is derived from an EMBL/GenBank/DDBJ whole genome shotgun (WGS) entry which is preliminary data.</text>
</comment>
<dbReference type="SUPFAM" id="SSF48317">
    <property type="entry name" value="Acid phosphatase/Vanadium-dependent haloperoxidase"/>
    <property type="match status" value="1"/>
</dbReference>
<dbReference type="FunFam" id="1.20.144.10:FF:000003">
    <property type="entry name" value="Dolichyldiphosphatase 1"/>
    <property type="match status" value="1"/>
</dbReference>
<dbReference type="SMART" id="SM00014">
    <property type="entry name" value="acidPPc"/>
    <property type="match status" value="1"/>
</dbReference>
<dbReference type="CDD" id="cd03382">
    <property type="entry name" value="PAP2_dolichyldiphosphatase"/>
    <property type="match status" value="1"/>
</dbReference>
<proteinExistence type="inferred from homology"/>
<evidence type="ECO:0000256" key="11">
    <source>
        <dbReference type="RuleBase" id="RU367078"/>
    </source>
</evidence>
<evidence type="ECO:0000256" key="3">
    <source>
        <dbReference type="ARBA" id="ARBA00005518"/>
    </source>
</evidence>
<keyword evidence="5 11" id="KW-0378">Hydrolase</keyword>
<dbReference type="GO" id="GO:0047874">
    <property type="term" value="F:dolichyldiphosphatase activity"/>
    <property type="evidence" value="ECO:0007669"/>
    <property type="project" value="UniProtKB-UniRule"/>
</dbReference>
<feature type="domain" description="Phosphatidic acid phosphatase type 2/haloperoxidase" evidence="12">
    <location>
        <begin position="71"/>
        <end position="188"/>
    </location>
</feature>
<dbReference type="PANTHER" id="PTHR11247:SF1">
    <property type="entry name" value="DOLICHYLDIPHOSPHATASE 1"/>
    <property type="match status" value="1"/>
</dbReference>
<keyword evidence="4 11" id="KW-0812">Transmembrane</keyword>
<evidence type="ECO:0000256" key="10">
    <source>
        <dbReference type="ARBA" id="ARBA00047349"/>
    </source>
</evidence>
<dbReference type="GO" id="GO:0008610">
    <property type="term" value="P:lipid biosynthetic process"/>
    <property type="evidence" value="ECO:0007669"/>
    <property type="project" value="TreeGrafter"/>
</dbReference>
<reference evidence="13" key="1">
    <citation type="journal article" date="2023" name="Mol. Biol. Evol.">
        <title>Third-Generation Sequencing Reveals the Adaptive Role of the Epigenome in Three Deep-Sea Polychaetes.</title>
        <authorList>
            <person name="Perez M."/>
            <person name="Aroh O."/>
            <person name="Sun Y."/>
            <person name="Lan Y."/>
            <person name="Juniper S.K."/>
            <person name="Young C.R."/>
            <person name="Angers B."/>
            <person name="Qian P.Y."/>
        </authorList>
    </citation>
    <scope>NUCLEOTIDE SEQUENCE</scope>
    <source>
        <strain evidence="13">R07B-5</strain>
    </source>
</reference>
<evidence type="ECO:0000313" key="13">
    <source>
        <dbReference type="EMBL" id="KAK2167138.1"/>
    </source>
</evidence>
<dbReference type="GO" id="GO:0005789">
    <property type="term" value="C:endoplasmic reticulum membrane"/>
    <property type="evidence" value="ECO:0007669"/>
    <property type="project" value="UniProtKB-SubCell"/>
</dbReference>
<dbReference type="InterPro" id="IPR000326">
    <property type="entry name" value="PAP2/HPO"/>
</dbReference>
<feature type="transmembrane region" description="Helical" evidence="11">
    <location>
        <begin position="142"/>
        <end position="163"/>
    </location>
</feature>
<evidence type="ECO:0000256" key="1">
    <source>
        <dbReference type="ARBA" id="ARBA00004477"/>
    </source>
</evidence>
<dbReference type="Proteomes" id="UP001209878">
    <property type="component" value="Unassembled WGS sequence"/>
</dbReference>
<dbReference type="Pfam" id="PF01569">
    <property type="entry name" value="PAP2"/>
    <property type="match status" value="1"/>
</dbReference>
<comment type="catalytic activity">
    <reaction evidence="10 11">
        <text>a di-trans,poly-cis-dolichyl diphosphate + H2O = a di-trans,poly-cis-dolichyl phosphate + phosphate + H(+)</text>
        <dbReference type="Rhea" id="RHEA:14385"/>
        <dbReference type="Rhea" id="RHEA-COMP:19498"/>
        <dbReference type="Rhea" id="RHEA-COMP:19506"/>
        <dbReference type="ChEBI" id="CHEBI:15377"/>
        <dbReference type="ChEBI" id="CHEBI:15378"/>
        <dbReference type="ChEBI" id="CHEBI:43474"/>
        <dbReference type="ChEBI" id="CHEBI:57497"/>
        <dbReference type="ChEBI" id="CHEBI:57683"/>
        <dbReference type="EC" id="3.6.1.43"/>
    </reaction>
</comment>
<sequence>MAGDNVMSEVDGVKVHSNNVDVTSWRPLSLTFVEYPKGDLVGYVLAWYSLLPIFILVGFGTLIVFRRDLHTMFYLCGILLNEVSNWILKHSIQELRPHQRGCLTTEFGMPSSHAQFMWFFSTYLSFCLFIRFHHNNTWLDNAWKYATCTGSILITACVCYSRVYLQYHTYSQVCWGAVIGVILGSIWFLIVNVVITPVFPALASCGLGELLLIRDTSLIPNILWFEYTSARTEARSRQRKLVSRKTQ</sequence>
<keyword evidence="14" id="KW-1185">Reference proteome</keyword>
<evidence type="ECO:0000256" key="6">
    <source>
        <dbReference type="ARBA" id="ARBA00022824"/>
    </source>
</evidence>
<dbReference type="AlphaFoldDB" id="A0AAD9NFY5"/>
<dbReference type="InterPro" id="IPR036938">
    <property type="entry name" value="PAP2/HPO_sf"/>
</dbReference>
<name>A0AAD9NFY5_RIDPI</name>
<dbReference type="GO" id="GO:0006487">
    <property type="term" value="P:protein N-linked glycosylation"/>
    <property type="evidence" value="ECO:0007669"/>
    <property type="project" value="UniProtKB-UniRule"/>
</dbReference>
<comment type="pathway">
    <text evidence="2 11">Protein modification; protein glycosylation.</text>
</comment>
<evidence type="ECO:0000256" key="5">
    <source>
        <dbReference type="ARBA" id="ARBA00022801"/>
    </source>
</evidence>
<evidence type="ECO:0000256" key="8">
    <source>
        <dbReference type="ARBA" id="ARBA00023136"/>
    </source>
</evidence>
<keyword evidence="8 11" id="KW-0472">Membrane</keyword>
<keyword evidence="7 11" id="KW-1133">Transmembrane helix</keyword>
<comment type="similarity">
    <text evidence="3 11">Belongs to the dolichyldiphosphatase family.</text>
</comment>
<dbReference type="PANTHER" id="PTHR11247">
    <property type="entry name" value="PALMITOYL-PROTEIN THIOESTERASE/DOLICHYLDIPHOSPHATASE 1"/>
    <property type="match status" value="1"/>
</dbReference>
<dbReference type="Gene3D" id="1.20.144.10">
    <property type="entry name" value="Phosphatidic acid phosphatase type 2/haloperoxidase"/>
    <property type="match status" value="1"/>
</dbReference>
<evidence type="ECO:0000256" key="9">
    <source>
        <dbReference type="ARBA" id="ARBA00024907"/>
    </source>
</evidence>
<feature type="transmembrane region" description="Helical" evidence="11">
    <location>
        <begin position="112"/>
        <end position="130"/>
    </location>
</feature>
<dbReference type="InterPro" id="IPR039667">
    <property type="entry name" value="Dolichyldiphosphatase_PAP2"/>
</dbReference>
<evidence type="ECO:0000256" key="7">
    <source>
        <dbReference type="ARBA" id="ARBA00022989"/>
    </source>
</evidence>
<accession>A0AAD9NFY5</accession>
<evidence type="ECO:0000259" key="12">
    <source>
        <dbReference type="SMART" id="SM00014"/>
    </source>
</evidence>
<feature type="transmembrane region" description="Helical" evidence="11">
    <location>
        <begin position="175"/>
        <end position="195"/>
    </location>
</feature>